<keyword evidence="2" id="KW-1185">Reference proteome</keyword>
<reference evidence="2" key="1">
    <citation type="journal article" date="2019" name="Int. J. Syst. Evol. Microbiol.">
        <title>The Global Catalogue of Microorganisms (GCM) 10K type strain sequencing project: providing services to taxonomists for standard genome sequencing and annotation.</title>
        <authorList>
            <consortium name="The Broad Institute Genomics Platform"/>
            <consortium name="The Broad Institute Genome Sequencing Center for Infectious Disease"/>
            <person name="Wu L."/>
            <person name="Ma J."/>
        </authorList>
    </citation>
    <scope>NUCLEOTIDE SEQUENCE [LARGE SCALE GENOMIC DNA]</scope>
    <source>
        <strain evidence="2">NBRC 113072</strain>
    </source>
</reference>
<gene>
    <name evidence="1" type="ORF">GCM10025883_32450</name>
</gene>
<sequence>MAGEVVAGCGVLVGAGDADRVTSSGGMTQVGVGIGVCCPSGPNVWLGLGVGEGLASGDVVGGEVVGDG</sequence>
<dbReference type="EMBL" id="BSUO01000001">
    <property type="protein sequence ID" value="GMA41200.1"/>
    <property type="molecule type" value="Genomic_DNA"/>
</dbReference>
<proteinExistence type="predicted"/>
<dbReference type="RefSeq" id="WP_284304772.1">
    <property type="nucleotide sequence ID" value="NZ_BSUO01000001.1"/>
</dbReference>
<name>A0ABQ6ITG3_9MICO</name>
<evidence type="ECO:0000313" key="1">
    <source>
        <dbReference type="EMBL" id="GMA41200.1"/>
    </source>
</evidence>
<protein>
    <submittedName>
        <fullName evidence="1">Uncharacterized protein</fullName>
    </submittedName>
</protein>
<accession>A0ABQ6ITG3</accession>
<dbReference type="Proteomes" id="UP001157126">
    <property type="component" value="Unassembled WGS sequence"/>
</dbReference>
<evidence type="ECO:0000313" key="2">
    <source>
        <dbReference type="Proteomes" id="UP001157126"/>
    </source>
</evidence>
<comment type="caution">
    <text evidence="1">The sequence shown here is derived from an EMBL/GenBank/DDBJ whole genome shotgun (WGS) entry which is preliminary data.</text>
</comment>
<organism evidence="1 2">
    <name type="scientific">Mobilicoccus caccae</name>
    <dbReference type="NCBI Taxonomy" id="1859295"/>
    <lineage>
        <taxon>Bacteria</taxon>
        <taxon>Bacillati</taxon>
        <taxon>Actinomycetota</taxon>
        <taxon>Actinomycetes</taxon>
        <taxon>Micrococcales</taxon>
        <taxon>Dermatophilaceae</taxon>
        <taxon>Mobilicoccus</taxon>
    </lineage>
</organism>